<dbReference type="Gene3D" id="1.10.3810.10">
    <property type="entry name" value="Biosynthetic peptidoglycan transglycosylase-like"/>
    <property type="match status" value="1"/>
</dbReference>
<dbReference type="RefSeq" id="WP_036685414.1">
    <property type="nucleotide sequence ID" value="NZ_JNVM01000016.1"/>
</dbReference>
<comment type="catalytic activity">
    <reaction evidence="17">
        <text>[GlcNAc-(1-&gt;4)-Mur2Ac(oyl-L-Ala-gamma-D-Glu-L-Lys-D-Ala-D-Ala)](n)-di-trans,octa-cis-undecaprenyl diphosphate + beta-D-GlcNAc-(1-&gt;4)-Mur2Ac(oyl-L-Ala-gamma-D-Glu-L-Lys-D-Ala-D-Ala)-di-trans,octa-cis-undecaprenyl diphosphate = [GlcNAc-(1-&gt;4)-Mur2Ac(oyl-L-Ala-gamma-D-Glu-L-Lys-D-Ala-D-Ala)](n+1)-di-trans,octa-cis-undecaprenyl diphosphate + di-trans,octa-cis-undecaprenyl diphosphate + H(+)</text>
        <dbReference type="Rhea" id="RHEA:23708"/>
        <dbReference type="Rhea" id="RHEA-COMP:9602"/>
        <dbReference type="Rhea" id="RHEA-COMP:9603"/>
        <dbReference type="ChEBI" id="CHEBI:15378"/>
        <dbReference type="ChEBI" id="CHEBI:58405"/>
        <dbReference type="ChEBI" id="CHEBI:60033"/>
        <dbReference type="ChEBI" id="CHEBI:78435"/>
        <dbReference type="EC" id="2.4.99.28"/>
    </reaction>
</comment>
<evidence type="ECO:0000256" key="15">
    <source>
        <dbReference type="ARBA" id="ARBA00023316"/>
    </source>
</evidence>
<name>A0A081P0W2_9BACL</name>
<dbReference type="NCBIfam" id="TIGR02074">
    <property type="entry name" value="PBP_1a_fam"/>
    <property type="match status" value="1"/>
</dbReference>
<evidence type="ECO:0000256" key="3">
    <source>
        <dbReference type="ARBA" id="ARBA00022475"/>
    </source>
</evidence>
<feature type="transmembrane region" description="Helical" evidence="19">
    <location>
        <begin position="39"/>
        <end position="63"/>
    </location>
</feature>
<dbReference type="InterPro" id="IPR050396">
    <property type="entry name" value="Glycosyltr_51/Transpeptidase"/>
</dbReference>
<evidence type="ECO:0000256" key="1">
    <source>
        <dbReference type="ARBA" id="ARBA00007090"/>
    </source>
</evidence>
<evidence type="ECO:0000259" key="21">
    <source>
        <dbReference type="Pfam" id="PF00912"/>
    </source>
</evidence>
<dbReference type="InterPro" id="IPR023346">
    <property type="entry name" value="Lysozyme-like_dom_sf"/>
</dbReference>
<dbReference type="Pfam" id="PF00912">
    <property type="entry name" value="Transgly"/>
    <property type="match status" value="1"/>
</dbReference>
<feature type="compositionally biased region" description="Gly residues" evidence="18">
    <location>
        <begin position="886"/>
        <end position="906"/>
    </location>
</feature>
<keyword evidence="13 19" id="KW-0472">Membrane</keyword>
<dbReference type="GO" id="GO:0009002">
    <property type="term" value="F:serine-type D-Ala-D-Ala carboxypeptidase activity"/>
    <property type="evidence" value="ECO:0007669"/>
    <property type="project" value="UniProtKB-EC"/>
</dbReference>
<keyword evidence="14" id="KW-0511">Multifunctional enzyme</keyword>
<proteinExistence type="inferred from homology"/>
<dbReference type="GO" id="GO:0008658">
    <property type="term" value="F:penicillin binding"/>
    <property type="evidence" value="ECO:0007669"/>
    <property type="project" value="InterPro"/>
</dbReference>
<dbReference type="FunFam" id="1.10.3810.10:FF:000001">
    <property type="entry name" value="Penicillin-binding protein 1A"/>
    <property type="match status" value="1"/>
</dbReference>
<keyword evidence="11" id="KW-0573">Peptidoglycan synthesis</keyword>
<dbReference type="InterPro" id="IPR001460">
    <property type="entry name" value="PCN-bd_Tpept"/>
</dbReference>
<evidence type="ECO:0000313" key="23">
    <source>
        <dbReference type="Proteomes" id="UP000028123"/>
    </source>
</evidence>
<sequence>MTGRNSKTPGQAPKEKKPTSSAKSSAKPKKKKKITLGKVLAWTFVAGALAAICGMGVYIFVLINGDKIVEQNIDKLNFSEASIIYDAAGQEAGILKVENRENVDPTEIPDLLKQAFIATEDQRFEQHQGVDLFSVGRALVKDVVARSMVEGGSTITQQLAKNVFLSSDKTFFRKATEMSIALALEKKKTKDEIITYYLNRIYFGNRAYGVKTASKVYFGVSNLKDLKLWQIATLAAMPKAPNTYNPISNPDKSKDRRAVVLKLMQEQGYITEAQRAEAVAVDYAPPANAGKSQYQTYIDYVLKEAQDMYKFDEDDLMRGGYKIYTTLDPNAQQIMEQTYANDKFFQKDGPEQKMQSSMVILNNEDGGIVAMIGGRDYVVRGLNRAVAQPRQPGSSFKTLVAYAPAIESGKYNPYSRLPDVQKSYNGYSPRNYDGVYRGEVSMFDAVKKSMNLPAVDLLSQIGVKTGIDFVKKLGIELDEKNDRNLAIALGGLNKGVTTLQMARAYSAFPNNGNLPTAHAITKIVGDDGKVTPFKGETKSVMSAKTAWYMTQLMQGVVEPGGTGAAAKFDRPLAGKTGSTQLDIKGLEKYNRDLWFVGYTPEWTAAVWMGFDKTDSKHYVSMSSGSAGVIFKEVMQKALAKRPMTAFKRPDGVPDLTAPPKGISDLKAEHVMMGGNSKVQLNWSGVGDNITYQIFRKDSKMADFPAEPTESTTMTDFSEYISQPDTYEYVVVPYNAENNTTGARSNVATVKVDTVGGNPLDPLHPGTDPNGKLDPNSPGGKPGTNPPGTGQPGNGGPGTGLPDQGQRPDPEGGNGTDGRPGTEQGTKPGTGQGGGTRPGGETSQPGGSNGAGAGTGRPGTESGTGTDTRTGTNSTSSTGGTNSGTQTNGGRGHGASGTSGGKNGSGTGSSTDAGAGGSPRGGSGAAGGTTGSGASTGTTDGAGTDSAPSGSTTQQGR</sequence>
<keyword evidence="23" id="KW-1185">Reference proteome</keyword>
<dbReference type="InterPro" id="IPR001264">
    <property type="entry name" value="Glyco_trans_51"/>
</dbReference>
<dbReference type="Proteomes" id="UP000028123">
    <property type="component" value="Unassembled WGS sequence"/>
</dbReference>
<feature type="compositionally biased region" description="Low complexity" evidence="18">
    <location>
        <begin position="857"/>
        <end position="885"/>
    </location>
</feature>
<dbReference type="PANTHER" id="PTHR32282">
    <property type="entry name" value="BINDING PROTEIN TRANSPEPTIDASE, PUTATIVE-RELATED"/>
    <property type="match status" value="1"/>
</dbReference>
<keyword evidence="3" id="KW-1003">Cell membrane</keyword>
<dbReference type="GO" id="GO:0071555">
    <property type="term" value="P:cell wall organization"/>
    <property type="evidence" value="ECO:0007669"/>
    <property type="project" value="UniProtKB-KW"/>
</dbReference>
<evidence type="ECO:0000256" key="8">
    <source>
        <dbReference type="ARBA" id="ARBA00022692"/>
    </source>
</evidence>
<dbReference type="eggNOG" id="COG0744">
    <property type="taxonomic scope" value="Bacteria"/>
</dbReference>
<comment type="similarity">
    <text evidence="2">In the N-terminal section; belongs to the glycosyltransferase 51 family.</text>
</comment>
<dbReference type="GO" id="GO:0030288">
    <property type="term" value="C:outer membrane-bounded periplasmic space"/>
    <property type="evidence" value="ECO:0007669"/>
    <property type="project" value="TreeGrafter"/>
</dbReference>
<evidence type="ECO:0000256" key="13">
    <source>
        <dbReference type="ARBA" id="ARBA00023136"/>
    </source>
</evidence>
<dbReference type="SUPFAM" id="SSF56601">
    <property type="entry name" value="beta-lactamase/transpeptidase-like"/>
    <property type="match status" value="1"/>
</dbReference>
<keyword evidence="6" id="KW-0328">Glycosyltransferase</keyword>
<dbReference type="SUPFAM" id="SSF53955">
    <property type="entry name" value="Lysozyme-like"/>
    <property type="match status" value="1"/>
</dbReference>
<organism evidence="22 23">
    <name type="scientific">Paenibacillus tyrfis</name>
    <dbReference type="NCBI Taxonomy" id="1501230"/>
    <lineage>
        <taxon>Bacteria</taxon>
        <taxon>Bacillati</taxon>
        <taxon>Bacillota</taxon>
        <taxon>Bacilli</taxon>
        <taxon>Bacillales</taxon>
        <taxon>Paenibacillaceae</taxon>
        <taxon>Paenibacillus</taxon>
    </lineage>
</organism>
<dbReference type="Gene3D" id="3.40.710.10">
    <property type="entry name" value="DD-peptidase/beta-lactamase superfamily"/>
    <property type="match status" value="1"/>
</dbReference>
<evidence type="ECO:0000256" key="5">
    <source>
        <dbReference type="ARBA" id="ARBA00022670"/>
    </source>
</evidence>
<dbReference type="Gene3D" id="2.60.40.10">
    <property type="entry name" value="Immunoglobulins"/>
    <property type="match status" value="1"/>
</dbReference>
<dbReference type="InterPro" id="IPR012338">
    <property type="entry name" value="Beta-lactam/transpept-like"/>
</dbReference>
<feature type="compositionally biased region" description="Gly residues" evidence="18">
    <location>
        <begin position="789"/>
        <end position="798"/>
    </location>
</feature>
<feature type="domain" description="Glycosyl transferase family 51" evidence="21">
    <location>
        <begin position="96"/>
        <end position="265"/>
    </location>
</feature>
<feature type="compositionally biased region" description="Gly residues" evidence="18">
    <location>
        <begin position="846"/>
        <end position="856"/>
    </location>
</feature>
<dbReference type="GO" id="GO:0006508">
    <property type="term" value="P:proteolysis"/>
    <property type="evidence" value="ECO:0007669"/>
    <property type="project" value="UniProtKB-KW"/>
</dbReference>
<protein>
    <submittedName>
        <fullName evidence="22">Penicillin-binding protein</fullName>
    </submittedName>
</protein>
<evidence type="ECO:0000256" key="11">
    <source>
        <dbReference type="ARBA" id="ARBA00022984"/>
    </source>
</evidence>
<comment type="similarity">
    <text evidence="1">In the C-terminal section; belongs to the transpeptidase family.</text>
</comment>
<evidence type="ECO:0000256" key="7">
    <source>
        <dbReference type="ARBA" id="ARBA00022679"/>
    </source>
</evidence>
<keyword evidence="10" id="KW-0133">Cell shape</keyword>
<gene>
    <name evidence="22" type="ORF">ET33_08580</name>
</gene>
<dbReference type="InterPro" id="IPR036950">
    <property type="entry name" value="PBP_transglycosylase"/>
</dbReference>
<evidence type="ECO:0000256" key="19">
    <source>
        <dbReference type="SAM" id="Phobius"/>
    </source>
</evidence>
<dbReference type="OrthoDB" id="9766909at2"/>
<evidence type="ECO:0000259" key="20">
    <source>
        <dbReference type="Pfam" id="PF00905"/>
    </source>
</evidence>
<dbReference type="GO" id="GO:0009252">
    <property type="term" value="P:peptidoglycan biosynthetic process"/>
    <property type="evidence" value="ECO:0007669"/>
    <property type="project" value="UniProtKB-KW"/>
</dbReference>
<keyword evidence="8 19" id="KW-0812">Transmembrane</keyword>
<evidence type="ECO:0000256" key="10">
    <source>
        <dbReference type="ARBA" id="ARBA00022960"/>
    </source>
</evidence>
<reference evidence="22 23" key="1">
    <citation type="submission" date="2014-06" db="EMBL/GenBank/DDBJ databases">
        <title>Draft genome sequence of Paenibacillus sp. MSt1.</title>
        <authorList>
            <person name="Aw Y.K."/>
            <person name="Ong K.S."/>
            <person name="Gan H.M."/>
            <person name="Lee S.M."/>
        </authorList>
    </citation>
    <scope>NUCLEOTIDE SEQUENCE [LARGE SCALE GENOMIC DNA]</scope>
    <source>
        <strain evidence="22 23">MSt1</strain>
    </source>
</reference>
<keyword evidence="4" id="KW-0121">Carboxypeptidase</keyword>
<dbReference type="GO" id="GO:0008955">
    <property type="term" value="F:peptidoglycan glycosyltransferase activity"/>
    <property type="evidence" value="ECO:0007669"/>
    <property type="project" value="UniProtKB-EC"/>
</dbReference>
<evidence type="ECO:0000256" key="17">
    <source>
        <dbReference type="ARBA" id="ARBA00049902"/>
    </source>
</evidence>
<keyword evidence="9" id="KW-0378">Hydrolase</keyword>
<dbReference type="PANTHER" id="PTHR32282:SF32">
    <property type="entry name" value="PENICILLIN-BINDING PROTEIN 2A"/>
    <property type="match status" value="1"/>
</dbReference>
<evidence type="ECO:0000256" key="18">
    <source>
        <dbReference type="SAM" id="MobiDB-lite"/>
    </source>
</evidence>
<feature type="compositionally biased region" description="Low complexity" evidence="18">
    <location>
        <begin position="931"/>
        <end position="946"/>
    </location>
</feature>
<dbReference type="InterPro" id="IPR013783">
    <property type="entry name" value="Ig-like_fold"/>
</dbReference>
<feature type="compositionally biased region" description="Gly residues" evidence="18">
    <location>
        <begin position="827"/>
        <end position="837"/>
    </location>
</feature>
<keyword evidence="12 19" id="KW-1133">Transmembrane helix</keyword>
<evidence type="ECO:0000313" key="22">
    <source>
        <dbReference type="EMBL" id="KEQ24335.1"/>
    </source>
</evidence>
<keyword evidence="15" id="KW-0961">Cell wall biogenesis/degradation</keyword>
<comment type="caution">
    <text evidence="22">The sequence shown here is derived from an EMBL/GenBank/DDBJ whole genome shotgun (WGS) entry which is preliminary data.</text>
</comment>
<feature type="region of interest" description="Disordered" evidence="18">
    <location>
        <begin position="1"/>
        <end position="29"/>
    </location>
</feature>
<accession>A0A081P0W2</accession>
<evidence type="ECO:0000256" key="16">
    <source>
        <dbReference type="ARBA" id="ARBA00034000"/>
    </source>
</evidence>
<comment type="catalytic activity">
    <reaction evidence="16">
        <text>Preferential cleavage: (Ac)2-L-Lys-D-Ala-|-D-Ala. Also transpeptidation of peptidyl-alanyl moieties that are N-acyl substituents of D-alanine.</text>
        <dbReference type="EC" id="3.4.16.4"/>
    </reaction>
</comment>
<keyword evidence="5" id="KW-0645">Protease</keyword>
<dbReference type="EMBL" id="JNVM01000016">
    <property type="protein sequence ID" value="KEQ24335.1"/>
    <property type="molecule type" value="Genomic_DNA"/>
</dbReference>
<feature type="compositionally biased region" description="Polar residues" evidence="18">
    <location>
        <begin position="947"/>
        <end position="956"/>
    </location>
</feature>
<evidence type="ECO:0000256" key="9">
    <source>
        <dbReference type="ARBA" id="ARBA00022801"/>
    </source>
</evidence>
<feature type="compositionally biased region" description="Gly residues" evidence="18">
    <location>
        <begin position="913"/>
        <end position="930"/>
    </location>
</feature>
<evidence type="ECO:0000256" key="6">
    <source>
        <dbReference type="ARBA" id="ARBA00022676"/>
    </source>
</evidence>
<evidence type="ECO:0000256" key="12">
    <source>
        <dbReference type="ARBA" id="ARBA00022989"/>
    </source>
</evidence>
<dbReference type="AlphaFoldDB" id="A0A081P0W2"/>
<dbReference type="Pfam" id="PF00905">
    <property type="entry name" value="Transpeptidase"/>
    <property type="match status" value="1"/>
</dbReference>
<evidence type="ECO:0000256" key="2">
    <source>
        <dbReference type="ARBA" id="ARBA00007739"/>
    </source>
</evidence>
<evidence type="ECO:0000256" key="14">
    <source>
        <dbReference type="ARBA" id="ARBA00023268"/>
    </source>
</evidence>
<dbReference type="GO" id="GO:0008360">
    <property type="term" value="P:regulation of cell shape"/>
    <property type="evidence" value="ECO:0007669"/>
    <property type="project" value="UniProtKB-KW"/>
</dbReference>
<feature type="region of interest" description="Disordered" evidence="18">
    <location>
        <begin position="752"/>
        <end position="956"/>
    </location>
</feature>
<keyword evidence="7" id="KW-0808">Transferase</keyword>
<evidence type="ECO:0000256" key="4">
    <source>
        <dbReference type="ARBA" id="ARBA00022645"/>
    </source>
</evidence>
<feature type="domain" description="Penicillin-binding protein transpeptidase" evidence="20">
    <location>
        <begin position="357"/>
        <end position="635"/>
    </location>
</feature>